<reference evidence="4" key="1">
    <citation type="submission" date="2023-07" db="EMBL/GenBank/DDBJ databases">
        <title>Chromosome-level genome assembly of Artemia franciscana.</title>
        <authorList>
            <person name="Jo E."/>
        </authorList>
    </citation>
    <scope>NUCLEOTIDE SEQUENCE</scope>
    <source>
        <tissue evidence="4">Whole body</tissue>
    </source>
</reference>
<dbReference type="EMBL" id="JAVRJZ010000360">
    <property type="protein sequence ID" value="KAK2702432.1"/>
    <property type="molecule type" value="Genomic_DNA"/>
</dbReference>
<dbReference type="Pfam" id="PF00241">
    <property type="entry name" value="Cofilin_ADF"/>
    <property type="match status" value="1"/>
</dbReference>
<dbReference type="Gene3D" id="3.40.20.10">
    <property type="entry name" value="Severin"/>
    <property type="match status" value="1"/>
</dbReference>
<evidence type="ECO:0000313" key="5">
    <source>
        <dbReference type="Proteomes" id="UP001187531"/>
    </source>
</evidence>
<evidence type="ECO:0000259" key="3">
    <source>
        <dbReference type="PROSITE" id="PS51263"/>
    </source>
</evidence>
<feature type="domain" description="ADF-H" evidence="3">
    <location>
        <begin position="2"/>
        <end position="144"/>
    </location>
</feature>
<proteinExistence type="inferred from homology"/>
<evidence type="ECO:0000256" key="1">
    <source>
        <dbReference type="ARBA" id="ARBA00006844"/>
    </source>
</evidence>
<dbReference type="CDD" id="cd11286">
    <property type="entry name" value="ADF_cofilin_like"/>
    <property type="match status" value="1"/>
</dbReference>
<keyword evidence="2" id="KW-0009">Actin-binding</keyword>
<gene>
    <name evidence="4" type="ORF">QYM36_018958</name>
</gene>
<dbReference type="AlphaFoldDB" id="A0AA88KTG6"/>
<comment type="caution">
    <text evidence="4">The sequence shown here is derived from an EMBL/GenBank/DDBJ whole genome shotgun (WGS) entry which is preliminary data.</text>
</comment>
<accession>A0AA88KTG6</accession>
<dbReference type="InterPro" id="IPR002108">
    <property type="entry name" value="ADF-H"/>
</dbReference>
<dbReference type="GO" id="GO:0003779">
    <property type="term" value="F:actin binding"/>
    <property type="evidence" value="ECO:0007669"/>
    <property type="project" value="UniProtKB-KW"/>
</dbReference>
<dbReference type="InterPro" id="IPR029006">
    <property type="entry name" value="ADF-H/Gelsolin-like_dom_sf"/>
</dbReference>
<name>A0AA88KTG6_ARTSF</name>
<dbReference type="InterPro" id="IPR017904">
    <property type="entry name" value="ADF/Cofilin"/>
</dbReference>
<dbReference type="GO" id="GO:0030042">
    <property type="term" value="P:actin filament depolymerization"/>
    <property type="evidence" value="ECO:0007669"/>
    <property type="project" value="InterPro"/>
</dbReference>
<dbReference type="PANTHER" id="PTHR11913">
    <property type="entry name" value="COFILIN-RELATED"/>
    <property type="match status" value="1"/>
</dbReference>
<dbReference type="SUPFAM" id="SSF55753">
    <property type="entry name" value="Actin depolymerizing proteins"/>
    <property type="match status" value="1"/>
</dbReference>
<evidence type="ECO:0000313" key="4">
    <source>
        <dbReference type="EMBL" id="KAK2702432.1"/>
    </source>
</evidence>
<protein>
    <recommendedName>
        <fullName evidence="3">ADF-H domain-containing protein</fullName>
    </recommendedName>
</protein>
<dbReference type="SMART" id="SM00102">
    <property type="entry name" value="ADF"/>
    <property type="match status" value="1"/>
</dbReference>
<keyword evidence="5" id="KW-1185">Reference proteome</keyword>
<dbReference type="Proteomes" id="UP001187531">
    <property type="component" value="Unassembled WGS sequence"/>
</dbReference>
<comment type="similarity">
    <text evidence="1">Belongs to the actin-binding proteins ADF family.</text>
</comment>
<dbReference type="GO" id="GO:0015629">
    <property type="term" value="C:actin cytoskeleton"/>
    <property type="evidence" value="ECO:0007669"/>
    <property type="project" value="InterPro"/>
</dbReference>
<organism evidence="4 5">
    <name type="scientific">Artemia franciscana</name>
    <name type="common">Brine shrimp</name>
    <name type="synonym">Artemia sanfranciscana</name>
    <dbReference type="NCBI Taxonomy" id="6661"/>
    <lineage>
        <taxon>Eukaryota</taxon>
        <taxon>Metazoa</taxon>
        <taxon>Ecdysozoa</taxon>
        <taxon>Arthropoda</taxon>
        <taxon>Crustacea</taxon>
        <taxon>Branchiopoda</taxon>
        <taxon>Anostraca</taxon>
        <taxon>Artemiidae</taxon>
        <taxon>Artemia</taxon>
    </lineage>
</organism>
<sequence length="149" mass="17367">MNVGFTVVDNCKIIFDQIKNGKMFRYVIYYIRNETAVEVEKTGERNASYDDFLKDLMVENGGEKECRYGVFDFQYTHHWQGTSETVLEKLILVGWCPGEARPKEKMLYASALDALKRFLGNHFQYIQATDYREASYETVEAKLNSMVRS</sequence>
<dbReference type="PROSITE" id="PS51263">
    <property type="entry name" value="ADF_H"/>
    <property type="match status" value="1"/>
</dbReference>
<evidence type="ECO:0000256" key="2">
    <source>
        <dbReference type="ARBA" id="ARBA00023203"/>
    </source>
</evidence>